<protein>
    <submittedName>
        <fullName evidence="2">Beta-xylosidase</fullName>
    </submittedName>
</protein>
<accession>W7YN24</accession>
<dbReference type="CDD" id="cd08994">
    <property type="entry name" value="GH43_62_32_68_117_130-like"/>
    <property type="match status" value="1"/>
</dbReference>
<gene>
    <name evidence="2" type="ORF">JCM21142_62491</name>
</gene>
<feature type="chain" id="PRO_5004904530" evidence="1">
    <location>
        <begin position="19"/>
        <end position="364"/>
    </location>
</feature>
<reference evidence="2 3" key="1">
    <citation type="journal article" date="2014" name="Genome Announc.">
        <title>Draft Genome Sequence of Cytophaga fermentans JCM 21142T, a Facultative Anaerobe Isolated from Marine Mud.</title>
        <authorList>
            <person name="Starns D."/>
            <person name="Oshima K."/>
            <person name="Suda W."/>
            <person name="Iino T."/>
            <person name="Yuki M."/>
            <person name="Inoue J."/>
            <person name="Kitamura K."/>
            <person name="Iida T."/>
            <person name="Darby A."/>
            <person name="Hattori M."/>
            <person name="Ohkuma M."/>
        </authorList>
    </citation>
    <scope>NUCLEOTIDE SEQUENCE [LARGE SCALE GENOMIC DNA]</scope>
    <source>
        <strain evidence="2 3">JCM 21142</strain>
    </source>
</reference>
<dbReference type="Gene3D" id="2.115.10.20">
    <property type="entry name" value="Glycosyl hydrolase domain, family 43"/>
    <property type="match status" value="1"/>
</dbReference>
<proteinExistence type="predicted"/>
<dbReference type="Proteomes" id="UP000019402">
    <property type="component" value="Unassembled WGS sequence"/>
</dbReference>
<sequence>MRYIILFLMMACCSKVSAQNMIFDQWGKAPVNGGFEMADYWVWGSSVIKGDDGQYHMYASRWPKYLKFHPGWMMASEIVHAVSDTPEGPYEFKDVALGARGAQFWDGRSCHNPKITKYKDQYILYYMGSTHPFENINQENASELTLTSKWCIAARWSKRVGMATSKSPDGPWHRLDTPVLDVKPNSFYSFLTSNPSPLIKKDGSVVLLFKGRSYKTDSISHTGQFIGVATAPSFEGPYTVVGNEPLFSKDKFGEVEDPHLWSDKNGYHMIAKDMTGQIIGSRHGGVLAHSSDGIHWTLDACPQAYTRTVQWDDGQVIEQGQLERPFVLVEEGEPTYIFFATMDGPGGFGNGTKTWNMVIPLKKE</sequence>
<dbReference type="RefSeq" id="WP_044213319.1">
    <property type="nucleotide sequence ID" value="NZ_BAMD01000031.1"/>
</dbReference>
<feature type="signal peptide" evidence="1">
    <location>
        <begin position="1"/>
        <end position="18"/>
    </location>
</feature>
<dbReference type="eggNOG" id="COG1621">
    <property type="taxonomic scope" value="Bacteria"/>
</dbReference>
<dbReference type="InterPro" id="IPR023296">
    <property type="entry name" value="Glyco_hydro_beta-prop_sf"/>
</dbReference>
<keyword evidence="3" id="KW-1185">Reference proteome</keyword>
<dbReference type="EMBL" id="BAMD01000031">
    <property type="protein sequence ID" value="GAF03809.1"/>
    <property type="molecule type" value="Genomic_DNA"/>
</dbReference>
<evidence type="ECO:0000313" key="3">
    <source>
        <dbReference type="Proteomes" id="UP000019402"/>
    </source>
</evidence>
<dbReference type="SUPFAM" id="SSF75005">
    <property type="entry name" value="Arabinanase/levansucrase/invertase"/>
    <property type="match status" value="1"/>
</dbReference>
<dbReference type="OrthoDB" id="9794572at2"/>
<dbReference type="STRING" id="869213.GCA_000517085_04694"/>
<name>W7YN24_9BACT</name>
<keyword evidence="1" id="KW-0732">Signal</keyword>
<comment type="caution">
    <text evidence="2">The sequence shown here is derived from an EMBL/GenBank/DDBJ whole genome shotgun (WGS) entry which is preliminary data.</text>
</comment>
<evidence type="ECO:0000256" key="1">
    <source>
        <dbReference type="SAM" id="SignalP"/>
    </source>
</evidence>
<dbReference type="AlphaFoldDB" id="W7YN24"/>
<evidence type="ECO:0000313" key="2">
    <source>
        <dbReference type="EMBL" id="GAF03809.1"/>
    </source>
</evidence>
<organism evidence="2 3">
    <name type="scientific">Saccharicrinis fermentans DSM 9555 = JCM 21142</name>
    <dbReference type="NCBI Taxonomy" id="869213"/>
    <lineage>
        <taxon>Bacteria</taxon>
        <taxon>Pseudomonadati</taxon>
        <taxon>Bacteroidota</taxon>
        <taxon>Bacteroidia</taxon>
        <taxon>Marinilabiliales</taxon>
        <taxon>Marinilabiliaceae</taxon>
        <taxon>Saccharicrinis</taxon>
    </lineage>
</organism>